<name>A0A7E5VL04_TRINI</name>
<dbReference type="AlphaFoldDB" id="A0A7E5VL04"/>
<dbReference type="Gene3D" id="1.25.10.10">
    <property type="entry name" value="Leucine-rich Repeat Variant"/>
    <property type="match status" value="1"/>
</dbReference>
<dbReference type="SUPFAM" id="SSF48371">
    <property type="entry name" value="ARM repeat"/>
    <property type="match status" value="1"/>
</dbReference>
<keyword evidence="2" id="KW-0963">Cytoplasm</keyword>
<comment type="subcellular location">
    <subcellularLocation>
        <location evidence="1">Cytoplasm</location>
    </subcellularLocation>
</comment>
<dbReference type="InterPro" id="IPR011989">
    <property type="entry name" value="ARM-like"/>
</dbReference>
<proteinExistence type="inferred from homology"/>
<dbReference type="InterPro" id="IPR016024">
    <property type="entry name" value="ARM-type_fold"/>
</dbReference>
<dbReference type="PANTHER" id="PTHR21331">
    <property type="entry name" value="BRCA1-ASSOCIATED ATM ACTIVATOR 1"/>
    <property type="match status" value="1"/>
</dbReference>
<dbReference type="InterPro" id="IPR038904">
    <property type="entry name" value="BRAT1"/>
</dbReference>
<evidence type="ECO:0000313" key="4">
    <source>
        <dbReference type="Proteomes" id="UP000322000"/>
    </source>
</evidence>
<keyword evidence="4" id="KW-1185">Reference proteome</keyword>
<dbReference type="GO" id="GO:0005634">
    <property type="term" value="C:nucleus"/>
    <property type="evidence" value="ECO:0007669"/>
    <property type="project" value="TreeGrafter"/>
</dbReference>
<sequence length="936" mass="108572">MEVEKHFRKFKLLLDYVFEGKVVLDERNIEQLLYFLENENDKCPGEKVLDTPRFSDLIFEAIKNIPNATTSVTTFLIEIVRILFKNELQFSKLQMQGFQKSTIQYCIIGVLEPKIPPPGLQLVCIKLASAQITHCSGIRLVMENKVWKSILCSSIHERPRHIANAAYKFISQLILKLSDYKLESDLTEVLGYIVKPLTSSEYLQLEVIDPETDKLLSEKVRTYLNALLVILTDSGDSDNTLVVNLLRSYFLIDHPLYTIMLSTRFTEFTILLNDINHRYFYATFKHMLFSGKTEEFCNELVAYYHNTMKLCIRKREMRPITDFCIKYMVFWSNFEKMHKDRFQFPLTFERNGHKLVVSNQLLAHLLAPLLHFTYYNQPPNKSNTSRTFEDFIEESNRNVLDTVSDHILSTCYLMKTLFETLDLKQVVIETAKELFRLKNHLSNSQAGMLFQSLYHAINIFIVSDGEGKLILNENRIRSTEDEKLLSLLLDLIRMLLKDHNISWYENVEIVSLQQGLMNLLKQDILNTKQVIKVLDLIDICVKKFLSPNMTLLVESRQDSTLNEIGALMKTYLQHDDWEVKDSALSLLYSCIDVAYIKYTPLQKIIRDDNLVCMAAQLAISDQECYVQSASLKCLTAATRIESVWKSVINAYPHLSLLLVYILKNNPEGMVRKEAALVLVGIYLNQKVTQNFLKSLYEVMMSAALDDLHSDVQLAALTFWCNVMKNQLALRGMLDGKFPPVTFSREKRKIITLNRQEIARQLTFILNDLSSSGCFTVLLECMDEINDIEIIQTAHFLANYLMEILDTYKFEKVEDNNRIPTPPPEQNIAKDKEQEMAMDLSYETSSGEFRNKIIDEILSVNQSELIMNMHDKYDEIKTEAMDEDYKSFGKRRPLVHPNKFIETFRNTDYLTIIKNKKNWNADVHSSFDGLLDDLLDI</sequence>
<dbReference type="FunCoup" id="A0A7E5VL04">
    <property type="interactions" value="527"/>
</dbReference>
<dbReference type="InParanoid" id="A0A7E5VL04"/>
<organism evidence="4 5">
    <name type="scientific">Trichoplusia ni</name>
    <name type="common">Cabbage looper</name>
    <dbReference type="NCBI Taxonomy" id="7111"/>
    <lineage>
        <taxon>Eukaryota</taxon>
        <taxon>Metazoa</taxon>
        <taxon>Ecdysozoa</taxon>
        <taxon>Arthropoda</taxon>
        <taxon>Hexapoda</taxon>
        <taxon>Insecta</taxon>
        <taxon>Pterygota</taxon>
        <taxon>Neoptera</taxon>
        <taxon>Endopterygota</taxon>
        <taxon>Lepidoptera</taxon>
        <taxon>Glossata</taxon>
        <taxon>Ditrysia</taxon>
        <taxon>Noctuoidea</taxon>
        <taxon>Noctuidae</taxon>
        <taxon>Plusiinae</taxon>
        <taxon>Trichoplusia</taxon>
    </lineage>
</organism>
<dbReference type="GO" id="GO:0008283">
    <property type="term" value="P:cell population proliferation"/>
    <property type="evidence" value="ECO:0007669"/>
    <property type="project" value="InterPro"/>
</dbReference>
<protein>
    <submittedName>
        <fullName evidence="5">Uncharacterized protein LOC113494760</fullName>
    </submittedName>
</protein>
<gene>
    <name evidence="5" type="primary">LOC113494760</name>
</gene>
<evidence type="ECO:0000256" key="3">
    <source>
        <dbReference type="ARBA" id="ARBA00061308"/>
    </source>
</evidence>
<dbReference type="GeneID" id="113494760"/>
<evidence type="ECO:0000256" key="1">
    <source>
        <dbReference type="ARBA" id="ARBA00004496"/>
    </source>
</evidence>
<dbReference type="KEGG" id="tnl:113494760"/>
<dbReference type="OrthoDB" id="10057956at2759"/>
<reference evidence="5" key="1">
    <citation type="submission" date="2025-08" db="UniProtKB">
        <authorList>
            <consortium name="RefSeq"/>
        </authorList>
    </citation>
    <scope>IDENTIFICATION</scope>
</reference>
<dbReference type="RefSeq" id="XP_026729013.1">
    <property type="nucleotide sequence ID" value="XM_026873212.1"/>
</dbReference>
<dbReference type="Proteomes" id="UP000322000">
    <property type="component" value="Chromosome 6"/>
</dbReference>
<evidence type="ECO:0000256" key="2">
    <source>
        <dbReference type="ARBA" id="ARBA00022490"/>
    </source>
</evidence>
<evidence type="ECO:0000313" key="5">
    <source>
        <dbReference type="RefSeq" id="XP_026729013.1"/>
    </source>
</evidence>
<accession>A0A7E5VL04</accession>
<dbReference type="GO" id="GO:0005737">
    <property type="term" value="C:cytoplasm"/>
    <property type="evidence" value="ECO:0007669"/>
    <property type="project" value="UniProtKB-SubCell"/>
</dbReference>
<comment type="similarity">
    <text evidence="3">Belongs to the BRAT1 family.</text>
</comment>
<dbReference type="PANTHER" id="PTHR21331:SF2">
    <property type="entry name" value="BRCA1-ASSOCIATED ATM ACTIVATOR 1"/>
    <property type="match status" value="1"/>
</dbReference>
<dbReference type="GO" id="GO:0006974">
    <property type="term" value="P:DNA damage response"/>
    <property type="evidence" value="ECO:0007669"/>
    <property type="project" value="InterPro"/>
</dbReference>